<comment type="caution">
    <text evidence="2">The sequence shown here is derived from an EMBL/GenBank/DDBJ whole genome shotgun (WGS) entry which is preliminary data.</text>
</comment>
<sequence length="81" mass="9035">MTLEEAITTLERMVSHRVFWGKYGHEDAVELGIQALQRVKDVRAGNGYFPLVPLPGETIQPNLQEQSPVDELESKTKEAAA</sequence>
<name>X1NFZ3_9ZZZZ</name>
<evidence type="ECO:0000313" key="2">
    <source>
        <dbReference type="EMBL" id="GAI42503.1"/>
    </source>
</evidence>
<protein>
    <submittedName>
        <fullName evidence="2">Uncharacterized protein</fullName>
    </submittedName>
</protein>
<dbReference type="EMBL" id="BARV01031869">
    <property type="protein sequence ID" value="GAI42503.1"/>
    <property type="molecule type" value="Genomic_DNA"/>
</dbReference>
<feature type="region of interest" description="Disordered" evidence="1">
    <location>
        <begin position="57"/>
        <end position="81"/>
    </location>
</feature>
<feature type="compositionally biased region" description="Basic and acidic residues" evidence="1">
    <location>
        <begin position="72"/>
        <end position="81"/>
    </location>
</feature>
<organism evidence="2">
    <name type="scientific">marine sediment metagenome</name>
    <dbReference type="NCBI Taxonomy" id="412755"/>
    <lineage>
        <taxon>unclassified sequences</taxon>
        <taxon>metagenomes</taxon>
        <taxon>ecological metagenomes</taxon>
    </lineage>
</organism>
<reference evidence="2" key="1">
    <citation type="journal article" date="2014" name="Front. Microbiol.">
        <title>High frequency of phylogenetically diverse reductive dehalogenase-homologous genes in deep subseafloor sedimentary metagenomes.</title>
        <authorList>
            <person name="Kawai M."/>
            <person name="Futagami T."/>
            <person name="Toyoda A."/>
            <person name="Takaki Y."/>
            <person name="Nishi S."/>
            <person name="Hori S."/>
            <person name="Arai W."/>
            <person name="Tsubouchi T."/>
            <person name="Morono Y."/>
            <person name="Uchiyama I."/>
            <person name="Ito T."/>
            <person name="Fujiyama A."/>
            <person name="Inagaki F."/>
            <person name="Takami H."/>
        </authorList>
    </citation>
    <scope>NUCLEOTIDE SEQUENCE</scope>
    <source>
        <strain evidence="2">Expedition CK06-06</strain>
    </source>
</reference>
<gene>
    <name evidence="2" type="ORF">S06H3_50344</name>
</gene>
<accession>X1NFZ3</accession>
<dbReference type="AlphaFoldDB" id="X1NFZ3"/>
<proteinExistence type="predicted"/>
<evidence type="ECO:0000256" key="1">
    <source>
        <dbReference type="SAM" id="MobiDB-lite"/>
    </source>
</evidence>